<dbReference type="SUPFAM" id="SSF51735">
    <property type="entry name" value="NAD(P)-binding Rossmann-fold domains"/>
    <property type="match status" value="1"/>
</dbReference>
<keyword evidence="2" id="KW-0560">Oxidoreductase</keyword>
<sequence length="264" mass="28068">MDYLLSGKTAIVTGGGSGIGLETANQLLAEGANVLAVDLDVDPLAARQDPQLRSFQCDLTDPDSASAAAAAALEAFGSIDVLISCAGIAPVRSSSLEGTDADWRRTLDVNFLSIVRMCREVVPHMKAANGGSIVSVASDAGRMPDPFFAEYNVSKAAILMFMKALSIEFGGAGIRANTVSPGPVRTPMWDRPGGFGDSVAESFGMEKEAAIEHFAVNVRKLPPCPTRHGSGSGRGQRLPREPARIIRHGCRIHGERWQHSDRLR</sequence>
<reference evidence="4 5" key="1">
    <citation type="submission" date="2016-01" db="EMBL/GenBank/DDBJ databases">
        <title>The new phylogeny of the genus Mycobacterium.</title>
        <authorList>
            <person name="Tarcisio F."/>
            <person name="Conor M."/>
            <person name="Antonella G."/>
            <person name="Elisabetta G."/>
            <person name="Giulia F.S."/>
            <person name="Sara T."/>
            <person name="Anna F."/>
            <person name="Clotilde B."/>
            <person name="Roberto B."/>
            <person name="Veronica D.S."/>
            <person name="Fabio R."/>
            <person name="Monica P."/>
            <person name="Olivier J."/>
            <person name="Enrico T."/>
            <person name="Nicola S."/>
        </authorList>
    </citation>
    <scope>NUCLEOTIDE SEQUENCE [LARGE SCALE GENOMIC DNA]</scope>
    <source>
        <strain evidence="4 5">ATCC 700010</strain>
    </source>
</reference>
<dbReference type="AlphaFoldDB" id="A0A1X2FFV2"/>
<dbReference type="InterPro" id="IPR002347">
    <property type="entry name" value="SDR_fam"/>
</dbReference>
<dbReference type="Pfam" id="PF00106">
    <property type="entry name" value="adh_short"/>
    <property type="match status" value="1"/>
</dbReference>
<evidence type="ECO:0000256" key="1">
    <source>
        <dbReference type="ARBA" id="ARBA00006484"/>
    </source>
</evidence>
<dbReference type="Gene3D" id="3.40.50.720">
    <property type="entry name" value="NAD(P)-binding Rossmann-like Domain"/>
    <property type="match status" value="1"/>
</dbReference>
<evidence type="ECO:0000256" key="2">
    <source>
        <dbReference type="ARBA" id="ARBA00023002"/>
    </source>
</evidence>
<dbReference type="InterPro" id="IPR036291">
    <property type="entry name" value="NAD(P)-bd_dom_sf"/>
</dbReference>
<evidence type="ECO:0000313" key="5">
    <source>
        <dbReference type="Proteomes" id="UP000193964"/>
    </source>
</evidence>
<dbReference type="EMBL" id="LQQA01000008">
    <property type="protein sequence ID" value="ORX17178.1"/>
    <property type="molecule type" value="Genomic_DNA"/>
</dbReference>
<evidence type="ECO:0000313" key="4">
    <source>
        <dbReference type="EMBL" id="ORX17178.1"/>
    </source>
</evidence>
<dbReference type="CDD" id="cd05233">
    <property type="entry name" value="SDR_c"/>
    <property type="match status" value="1"/>
</dbReference>
<dbReference type="PRINTS" id="PR00080">
    <property type="entry name" value="SDRFAMILY"/>
</dbReference>
<evidence type="ECO:0000256" key="3">
    <source>
        <dbReference type="RuleBase" id="RU000363"/>
    </source>
</evidence>
<gene>
    <name evidence="4" type="ORF">AWC31_17770</name>
</gene>
<proteinExistence type="inferred from homology"/>
<accession>A0A1X2FFV2</accession>
<organism evidence="4 5">
    <name type="scientific">Mycolicibacterium wolinskyi</name>
    <dbReference type="NCBI Taxonomy" id="59750"/>
    <lineage>
        <taxon>Bacteria</taxon>
        <taxon>Bacillati</taxon>
        <taxon>Actinomycetota</taxon>
        <taxon>Actinomycetes</taxon>
        <taxon>Mycobacteriales</taxon>
        <taxon>Mycobacteriaceae</taxon>
        <taxon>Mycolicibacterium</taxon>
    </lineage>
</organism>
<evidence type="ECO:0008006" key="6">
    <source>
        <dbReference type="Google" id="ProtNLM"/>
    </source>
</evidence>
<name>A0A1X2FFV2_9MYCO</name>
<dbReference type="PROSITE" id="PS00061">
    <property type="entry name" value="ADH_SHORT"/>
    <property type="match status" value="1"/>
</dbReference>
<protein>
    <recommendedName>
        <fullName evidence="6">Short-chain dehydrogenase</fullName>
    </recommendedName>
</protein>
<dbReference type="PANTHER" id="PTHR42760:SF133">
    <property type="entry name" value="3-OXOACYL-[ACYL-CARRIER-PROTEIN] REDUCTASE"/>
    <property type="match status" value="1"/>
</dbReference>
<dbReference type="Proteomes" id="UP000193964">
    <property type="component" value="Unassembled WGS sequence"/>
</dbReference>
<dbReference type="InterPro" id="IPR020904">
    <property type="entry name" value="Sc_DH/Rdtase_CS"/>
</dbReference>
<dbReference type="PRINTS" id="PR00081">
    <property type="entry name" value="GDHRDH"/>
</dbReference>
<dbReference type="PANTHER" id="PTHR42760">
    <property type="entry name" value="SHORT-CHAIN DEHYDROGENASES/REDUCTASES FAMILY MEMBER"/>
    <property type="match status" value="1"/>
</dbReference>
<dbReference type="OrthoDB" id="8959163at2"/>
<comment type="similarity">
    <text evidence="1 3">Belongs to the short-chain dehydrogenases/reductases (SDR) family.</text>
</comment>
<dbReference type="FunFam" id="3.40.50.720:FF:000084">
    <property type="entry name" value="Short-chain dehydrogenase reductase"/>
    <property type="match status" value="1"/>
</dbReference>
<dbReference type="GO" id="GO:0016616">
    <property type="term" value="F:oxidoreductase activity, acting on the CH-OH group of donors, NAD or NADP as acceptor"/>
    <property type="evidence" value="ECO:0007669"/>
    <property type="project" value="TreeGrafter"/>
</dbReference>
<comment type="caution">
    <text evidence="4">The sequence shown here is derived from an EMBL/GenBank/DDBJ whole genome shotgun (WGS) entry which is preliminary data.</text>
</comment>